<keyword evidence="12" id="KW-1185">Reference proteome</keyword>
<dbReference type="PANTHER" id="PTHR42713">
    <property type="entry name" value="HISTIDINE KINASE-RELATED"/>
    <property type="match status" value="1"/>
</dbReference>
<dbReference type="InterPro" id="IPR051552">
    <property type="entry name" value="HptR"/>
</dbReference>
<dbReference type="SUPFAM" id="SSF46689">
    <property type="entry name" value="Homeodomain-like"/>
    <property type="match status" value="2"/>
</dbReference>
<dbReference type="SMART" id="SM00448">
    <property type="entry name" value="REC"/>
    <property type="match status" value="1"/>
</dbReference>
<dbReference type="Proteomes" id="UP000681526">
    <property type="component" value="Unassembled WGS sequence"/>
</dbReference>
<evidence type="ECO:0000256" key="1">
    <source>
        <dbReference type="ARBA" id="ARBA00004496"/>
    </source>
</evidence>
<dbReference type="InterPro" id="IPR001789">
    <property type="entry name" value="Sig_transdc_resp-reg_receiver"/>
</dbReference>
<dbReference type="SMART" id="SM00342">
    <property type="entry name" value="HTH_ARAC"/>
    <property type="match status" value="1"/>
</dbReference>
<keyword evidence="2" id="KW-0963">Cytoplasm</keyword>
<evidence type="ECO:0000256" key="2">
    <source>
        <dbReference type="ARBA" id="ARBA00022490"/>
    </source>
</evidence>
<keyword evidence="6" id="KW-0238">DNA-binding</keyword>
<evidence type="ECO:0000256" key="7">
    <source>
        <dbReference type="ARBA" id="ARBA00023163"/>
    </source>
</evidence>
<dbReference type="PANTHER" id="PTHR42713:SF3">
    <property type="entry name" value="TRANSCRIPTIONAL REGULATORY PROTEIN HPTR"/>
    <property type="match status" value="1"/>
</dbReference>
<keyword evidence="3 8" id="KW-0597">Phosphoprotein</keyword>
<dbReference type="PRINTS" id="PR00032">
    <property type="entry name" value="HTHARAC"/>
</dbReference>
<dbReference type="PROSITE" id="PS50110">
    <property type="entry name" value="RESPONSE_REGULATORY"/>
    <property type="match status" value="1"/>
</dbReference>
<keyword evidence="4" id="KW-0902">Two-component regulatory system</keyword>
<dbReference type="Gene3D" id="1.10.10.60">
    <property type="entry name" value="Homeodomain-like"/>
    <property type="match status" value="2"/>
</dbReference>
<dbReference type="Pfam" id="PF00072">
    <property type="entry name" value="Response_reg"/>
    <property type="match status" value="1"/>
</dbReference>
<keyword evidence="5" id="KW-0805">Transcription regulation</keyword>
<dbReference type="EMBL" id="CAJRAY010000106">
    <property type="protein sequence ID" value="CAG5093574.1"/>
    <property type="molecule type" value="Genomic_DNA"/>
</dbReference>
<evidence type="ECO:0000259" key="10">
    <source>
        <dbReference type="PROSITE" id="PS50110"/>
    </source>
</evidence>
<evidence type="ECO:0000256" key="6">
    <source>
        <dbReference type="ARBA" id="ARBA00023125"/>
    </source>
</evidence>
<organism evidence="11 12">
    <name type="scientific">Thermobacillus xylanilyticus</name>
    <dbReference type="NCBI Taxonomy" id="76633"/>
    <lineage>
        <taxon>Bacteria</taxon>
        <taxon>Bacillati</taxon>
        <taxon>Bacillota</taxon>
        <taxon>Bacilli</taxon>
        <taxon>Bacillales</taxon>
        <taxon>Paenibacillaceae</taxon>
        <taxon>Thermobacillus</taxon>
    </lineage>
</organism>
<keyword evidence="7" id="KW-0804">Transcription</keyword>
<evidence type="ECO:0000256" key="3">
    <source>
        <dbReference type="ARBA" id="ARBA00022553"/>
    </source>
</evidence>
<proteinExistence type="predicted"/>
<dbReference type="InterPro" id="IPR018060">
    <property type="entry name" value="HTH_AraC"/>
</dbReference>
<protein>
    <submittedName>
        <fullName evidence="11">Two component transcriptional regulator YesN3</fullName>
    </submittedName>
</protein>
<evidence type="ECO:0000259" key="9">
    <source>
        <dbReference type="PROSITE" id="PS01124"/>
    </source>
</evidence>
<feature type="domain" description="Response regulatory" evidence="10">
    <location>
        <begin position="3"/>
        <end position="120"/>
    </location>
</feature>
<feature type="domain" description="HTH araC/xylS-type" evidence="9">
    <location>
        <begin position="397"/>
        <end position="496"/>
    </location>
</feature>
<evidence type="ECO:0000313" key="11">
    <source>
        <dbReference type="EMBL" id="CAG5093574.1"/>
    </source>
</evidence>
<reference evidence="11 12" key="1">
    <citation type="submission" date="2021-04" db="EMBL/GenBank/DDBJ databases">
        <authorList>
            <person name="Rakotoarivonina H."/>
        </authorList>
    </citation>
    <scope>NUCLEOTIDE SEQUENCE [LARGE SCALE GENOMIC DNA]</scope>
    <source>
        <strain evidence="11 12">XE</strain>
    </source>
</reference>
<name>A0ABN7SAY8_THEXY</name>
<sequence length="498" mass="56489">MFRIVIADDEERIRRGLAKLVRSASEDYEVAGVFANGAELLKFLKEEGADVVITDIRMPVMDGLQVAEKLQAEHPGVRCVIVSGYSDFDYARTAMRHQVRDYLLKPVDKAELYRVLREMAKEIAEARRQTKIFRRHRLERALAGEASAEPVIPDDAFAVWYVVRTEAAVGLDTLEAAANAEDVRSCAIAVRDRTYGLLLELDAGASLTSAPERAGFALAAALTEHTGAAIGASLPFRGAKRLREAFAEAEMAAGKAFYRFERAVFVPASEAGPQQARPARFSDWYKSWETEYVRSLQILDAGKIEQELNAFFKEMRRRQEAPGVLMELLIRMLELAERELGGFAEEAEELFGPADRRLEELSRFFKYDPLRQWFTERMIDAIVRIRERRSGSVRAVDAVKAIIATSYHEDLDLGMLAERVYLTPSYLSRLFKQETGVTITDYLINVRIEQAKNLLRSRPDLKTYEVGEQVGYPDSAYFTKLFKRIVGMTPNEYRQIVR</sequence>
<comment type="subcellular location">
    <subcellularLocation>
        <location evidence="1">Cytoplasm</location>
    </subcellularLocation>
</comment>
<evidence type="ECO:0000256" key="8">
    <source>
        <dbReference type="PROSITE-ProRule" id="PRU00169"/>
    </source>
</evidence>
<comment type="caution">
    <text evidence="11">The sequence shown here is derived from an EMBL/GenBank/DDBJ whole genome shotgun (WGS) entry which is preliminary data.</text>
</comment>
<dbReference type="CDD" id="cd17536">
    <property type="entry name" value="REC_YesN-like"/>
    <property type="match status" value="1"/>
</dbReference>
<evidence type="ECO:0000313" key="12">
    <source>
        <dbReference type="Proteomes" id="UP000681526"/>
    </source>
</evidence>
<evidence type="ECO:0000256" key="4">
    <source>
        <dbReference type="ARBA" id="ARBA00023012"/>
    </source>
</evidence>
<dbReference type="InterPro" id="IPR009057">
    <property type="entry name" value="Homeodomain-like_sf"/>
</dbReference>
<dbReference type="PROSITE" id="PS01124">
    <property type="entry name" value="HTH_ARAC_FAMILY_2"/>
    <property type="match status" value="1"/>
</dbReference>
<evidence type="ECO:0000256" key="5">
    <source>
        <dbReference type="ARBA" id="ARBA00023015"/>
    </source>
</evidence>
<dbReference type="InterPro" id="IPR011006">
    <property type="entry name" value="CheY-like_superfamily"/>
</dbReference>
<feature type="modified residue" description="4-aspartylphosphate" evidence="8">
    <location>
        <position position="55"/>
    </location>
</feature>
<dbReference type="SUPFAM" id="SSF52172">
    <property type="entry name" value="CheY-like"/>
    <property type="match status" value="1"/>
</dbReference>
<dbReference type="InterPro" id="IPR020449">
    <property type="entry name" value="Tscrpt_reg_AraC-type_HTH"/>
</dbReference>
<gene>
    <name evidence="11" type="primary">txxe 3541-yesN3</name>
    <name evidence="11" type="ORF">TXXE_19945</name>
</gene>
<dbReference type="Pfam" id="PF12833">
    <property type="entry name" value="HTH_18"/>
    <property type="match status" value="1"/>
</dbReference>
<dbReference type="Gene3D" id="3.40.50.2300">
    <property type="match status" value="1"/>
</dbReference>
<accession>A0ABN7SAY8</accession>
<dbReference type="RefSeq" id="WP_213487104.1">
    <property type="nucleotide sequence ID" value="NZ_CAJRAY010000106.1"/>
</dbReference>